<accession>A0A6N7L0J3</accession>
<dbReference type="AlphaFoldDB" id="A0A6N7L0J3"/>
<evidence type="ECO:0000313" key="1">
    <source>
        <dbReference type="EMBL" id="MQS17250.1"/>
    </source>
</evidence>
<dbReference type="RefSeq" id="WP_195911387.1">
    <property type="nucleotide sequence ID" value="NZ_WBOF01000004.1"/>
</dbReference>
<dbReference type="EMBL" id="WBOF01000004">
    <property type="protein sequence ID" value="MQS17250.1"/>
    <property type="molecule type" value="Genomic_DNA"/>
</dbReference>
<sequence length="197" mass="21840">MPIRCRSRQRVGDLVVPWISYEHGGYSAFGTIDAVRAQQALAERLCQVCGEQLEERFCLAVRPMDVRVGFASEPALHPECLAYSKQRCPMLNGTAATYRKSSALARHPAGRPCEDPGCTCREVAPDQGHSARSGRPADDFDAWMIDAAHYRIKTAPDRPNVLLGVDLAVPVLRIRPIRRNPRPELDRLRALISALGL</sequence>
<name>A0A6N7L0J3_9ACTN</name>
<reference evidence="1 2" key="1">
    <citation type="submission" date="2019-09" db="EMBL/GenBank/DDBJ databases">
        <title>Genome Sequences of Streptomyces kaniharaensis ATCC 21070.</title>
        <authorList>
            <person name="Zhu W."/>
            <person name="De Crecy-Lagard V."/>
            <person name="Richards N.G."/>
        </authorList>
    </citation>
    <scope>NUCLEOTIDE SEQUENCE [LARGE SCALE GENOMIC DNA]</scope>
    <source>
        <strain evidence="1 2">SF-557</strain>
    </source>
</reference>
<keyword evidence="2" id="KW-1185">Reference proteome</keyword>
<gene>
    <name evidence="1" type="ORF">F7Q99_35000</name>
</gene>
<comment type="caution">
    <text evidence="1">The sequence shown here is derived from an EMBL/GenBank/DDBJ whole genome shotgun (WGS) entry which is preliminary data.</text>
</comment>
<proteinExistence type="predicted"/>
<organism evidence="1 2">
    <name type="scientific">Streptomyces kaniharaensis</name>
    <dbReference type="NCBI Taxonomy" id="212423"/>
    <lineage>
        <taxon>Bacteria</taxon>
        <taxon>Bacillati</taxon>
        <taxon>Actinomycetota</taxon>
        <taxon>Actinomycetes</taxon>
        <taxon>Kitasatosporales</taxon>
        <taxon>Streptomycetaceae</taxon>
        <taxon>Streptomyces</taxon>
    </lineage>
</organism>
<evidence type="ECO:0000313" key="2">
    <source>
        <dbReference type="Proteomes" id="UP000450000"/>
    </source>
</evidence>
<dbReference type="Proteomes" id="UP000450000">
    <property type="component" value="Unassembled WGS sequence"/>
</dbReference>
<protein>
    <submittedName>
        <fullName evidence="1">Cell envelope biogenesis protein OmpA</fullName>
    </submittedName>
</protein>